<organism evidence="1 2">
    <name type="scientific">Pseudomonas gorinensis</name>
    <dbReference type="NCBI Taxonomy" id="3240790"/>
    <lineage>
        <taxon>Bacteria</taxon>
        <taxon>Pseudomonadati</taxon>
        <taxon>Pseudomonadota</taxon>
        <taxon>Gammaproteobacteria</taxon>
        <taxon>Pseudomonadales</taxon>
        <taxon>Pseudomonadaceae</taxon>
        <taxon>Pseudomonas</taxon>
    </lineage>
</organism>
<dbReference type="Proteomes" id="UP000018725">
    <property type="component" value="Chromosome"/>
</dbReference>
<keyword evidence="2" id="KW-1185">Reference proteome</keyword>
<evidence type="ECO:0000313" key="1">
    <source>
        <dbReference type="EMBL" id="AHC33235.1"/>
    </source>
</evidence>
<proteinExistence type="predicted"/>
<accession>A0ACA7NZY0</accession>
<name>A0ACA7NZY0_9PSED</name>
<evidence type="ECO:0000313" key="2">
    <source>
        <dbReference type="Proteomes" id="UP000018725"/>
    </source>
</evidence>
<sequence length="1538" mass="168752">MDNPLFRDVRSAQGTHVAVLPPLSPPFITADDAARWAQQHVGKSVGDKEFGGAIFKKDNHFFATRPVEGGEVTFDHREIMAVDERDHFIAPAGYTCAALYHSHPAHADKIKQHNPTFNDDQAAVFTSFFSPADMVFIIEHRQSVPAHYLCGPTGTLLKYTTSGSALEKTLLQGLKGQVPLAASADFESFIWQVAEGGDLRVVVADALWGQVRGRVKRGWRIKSPVGPLETVQEQPFFTRVFKRPELAVLAALESTPATVTGRTVGFVLKHVQKDTYVATRPQAPGPVLFSPASLFPKRPDGKPRLPSQFRLEAIYYRSWPQPSDFPSKEPWMYSAFFTPAQLVAGITQARNTADIQADTRGLALYMEASDGAVLKLQLPGAVEAEELVDEGPGGVFNDKGAQAEMIAGTLTPRGFVRRVINTCSLSVVRPGELWRRVGEVDNRSSLLTPFYQAVLSPTFLSATDAAVYAHEKVGGRRDRSYGGYILKSEDGRFIITEPMESQVNPFASALFFPAGDQGPLVPPEPYVIHGRYGSHVALSMVHPDWIEQRRWTREEAEINLQVFSAEELHGVIQQGRPAYLSASETCLLAYTPSGSANETVLLNGVVPEPGGSRAQQRLDKGLIKPAQWVGRVAETGGLQVIQGNALWGPRSPVYSDWTPNFTYADRAGPPDFITYGAIFSTAEEAARDLHARVHGHNRATESCYAFILKHTQNEQYIATQVMDVTTSIKLFSRNALFARTDKGYVFPPGFMLRALFRSQQWQPTGLTTSKAWLTRFFVLPTVLYSSLYDAKRFGELYNAGDNLPIYFSTEEGALLRYRLPGPFAFGSGGALEKELEATQTALASGAKTPLDFVREWAKRGQLHVVRTSQCWDERGAVNEHWQGYATLMRRRLSPAFAEPDDAVRHVRTLIGDNRQRAYGGVVLRLGNGLFVATAPLAIPPQGFVLNWIFPDQAVSKGLYPEGATVVGRYRSTLAREVPILLSATEKAIYTSMVPTSVLSNLLRREVHVKREYLIGSDGVLLSYNLTDSPEEQTLKADLAALDLVKGDVGDNLIERRIRSGELLPTQFVSRVAKAGELRVVEGSRYWGPPRRLLGEFSAFVYQWPGLLIRGSLADPAFSPVFTQADDAVSSVLPPSDAREWLTFGYLLKSTRKEHYRVTLPLQRQDFSRLEQVFPYAQLPQGYAIVGLYLCASSAAIGKAGDPMGRSFFWPRDIADGLSFVKKTADEGYWPLYLRCADDALLKFQFDGLDRSVMFSSETTKLHSYLRGGALQLVDYVHSLAVKGTLDVVETSPVWNGRGRIDTSWQPGAAAVYVYGFPAPLLVCGPVCAHPDDAARHAQGLSAGFAGKTLLGGVLKVAGTNDVCAVTPIEEDQSTALTVPALFASGGGLALASAHPAGYYQVVAVQSFYKAMAVSAGAEVFESTLRANFIAEADLKAMLDALRMNEPSAEGCYFISRGGALLKYLPTNPVTEHTLAATGPQRSATQLIGTLRANGKLSVLETDAFWTRLGELGDEWQIKDVGAQPEPEDVQYGRDRDEL</sequence>
<gene>
    <name evidence="1" type="ORF">U771_03380</name>
</gene>
<protein>
    <submittedName>
        <fullName evidence="1">Uncharacterized protein</fullName>
    </submittedName>
</protein>
<dbReference type="EMBL" id="CP006852">
    <property type="protein sequence ID" value="AHC33235.1"/>
    <property type="molecule type" value="Genomic_DNA"/>
</dbReference>
<reference evidence="1 2" key="1">
    <citation type="journal article" date="2014" name="Genome Announc.">
        <title>Complete Genome Sequence of Pseudomonas sp. Strain TKP, Isolated from a gamma-Hexachlorocyclohexane-Degrading Mixed Culture.</title>
        <authorList>
            <person name="Ohtsubo Y."/>
            <person name="Kishida K."/>
            <person name="Sato T."/>
            <person name="Tabata M."/>
            <person name="Kawasumi T."/>
            <person name="Ogura Y."/>
            <person name="Hayashi T."/>
            <person name="Tsuda M."/>
            <person name="Nagata Y."/>
        </authorList>
    </citation>
    <scope>NUCLEOTIDE SEQUENCE [LARGE SCALE GENOMIC DNA]</scope>
    <source>
        <strain evidence="1 2">TKP</strain>
    </source>
</reference>